<dbReference type="EMBL" id="JACCCU010000003">
    <property type="protein sequence ID" value="NYF92112.1"/>
    <property type="molecule type" value="Genomic_DNA"/>
</dbReference>
<evidence type="ECO:0000313" key="4">
    <source>
        <dbReference type="Proteomes" id="UP000564385"/>
    </source>
</evidence>
<dbReference type="SUPFAM" id="SSF49464">
    <property type="entry name" value="Carboxypeptidase regulatory domain-like"/>
    <property type="match status" value="1"/>
</dbReference>
<protein>
    <recommendedName>
        <fullName evidence="2">TonB-dependent transporter Oar-like beta-barrel domain-containing protein</fullName>
    </recommendedName>
</protein>
<dbReference type="Pfam" id="PF13620">
    <property type="entry name" value="CarboxypepD_reg"/>
    <property type="match status" value="1"/>
</dbReference>
<organism evidence="3 4">
    <name type="scientific">Tunturiibacter lichenicola</name>
    <dbReference type="NCBI Taxonomy" id="2051959"/>
    <lineage>
        <taxon>Bacteria</taxon>
        <taxon>Pseudomonadati</taxon>
        <taxon>Acidobacteriota</taxon>
        <taxon>Terriglobia</taxon>
        <taxon>Terriglobales</taxon>
        <taxon>Acidobacteriaceae</taxon>
        <taxon>Tunturiibacter</taxon>
    </lineage>
</organism>
<feature type="domain" description="TonB-dependent transporter Oar-like beta-barrel" evidence="2">
    <location>
        <begin position="330"/>
        <end position="1150"/>
    </location>
</feature>
<dbReference type="InterPro" id="IPR008969">
    <property type="entry name" value="CarboxyPept-like_regulatory"/>
</dbReference>
<comment type="caution">
    <text evidence="3">The sequence shown here is derived from an EMBL/GenBank/DDBJ whole genome shotgun (WGS) entry which is preliminary data.</text>
</comment>
<dbReference type="Gene3D" id="2.60.40.1120">
    <property type="entry name" value="Carboxypeptidase-like, regulatory domain"/>
    <property type="match status" value="1"/>
</dbReference>
<gene>
    <name evidence="3" type="ORF">HDF08_004231</name>
</gene>
<evidence type="ECO:0000256" key="1">
    <source>
        <dbReference type="SAM" id="SignalP"/>
    </source>
</evidence>
<reference evidence="3 4" key="1">
    <citation type="submission" date="2020-07" db="EMBL/GenBank/DDBJ databases">
        <title>Genomic Encyclopedia of Type Strains, Phase IV (KMG-V): Genome sequencing to study the core and pangenomes of soil and plant-associated prokaryotes.</title>
        <authorList>
            <person name="Whitman W."/>
        </authorList>
    </citation>
    <scope>NUCLEOTIDE SEQUENCE [LARGE SCALE GENOMIC DNA]</scope>
    <source>
        <strain evidence="3 4">M8UP22</strain>
    </source>
</reference>
<dbReference type="Proteomes" id="UP000564385">
    <property type="component" value="Unassembled WGS sequence"/>
</dbReference>
<proteinExistence type="predicted"/>
<dbReference type="InterPro" id="IPR057601">
    <property type="entry name" value="Oar-like_b-barrel"/>
</dbReference>
<keyword evidence="1" id="KW-0732">Signal</keyword>
<name>A0A852VS15_9BACT</name>
<dbReference type="AlphaFoldDB" id="A0A852VS15"/>
<dbReference type="SUPFAM" id="SSF56935">
    <property type="entry name" value="Porins"/>
    <property type="match status" value="1"/>
</dbReference>
<evidence type="ECO:0000313" key="3">
    <source>
        <dbReference type="EMBL" id="NYF92112.1"/>
    </source>
</evidence>
<feature type="signal peptide" evidence="1">
    <location>
        <begin position="1"/>
        <end position="18"/>
    </location>
</feature>
<feature type="chain" id="PRO_5033055568" description="TonB-dependent transporter Oar-like beta-barrel domain-containing protein" evidence="1">
    <location>
        <begin position="19"/>
        <end position="1201"/>
    </location>
</feature>
<evidence type="ECO:0000259" key="2">
    <source>
        <dbReference type="Pfam" id="PF25183"/>
    </source>
</evidence>
<sequence>MKRLFTLITLLFATTVLSYGQATSVNGGSIQGTITDPSGAVVSGVTVTIVGTDTGSTKTITSDSAGFYSVGPLNPGPYTVTVSGPGFQKLSVKTVVRTGTSTPGSFKLTLGSSAETVEVNAGALQINTDQPGVSDVMTREQIESLPINGRNFLDLAQIQPGVILQSGESFDPTKAGYSAISVGGQSGRTTRILLDGQDITDETVGTTIVNVPSGAVDEFQLNRSTQDVSGEVTSTGQVLVATRSGTNAFHGDLFYNFQDHSVGFARTDNGFDAPFQRNQFGGGVGGPILKDRLFFFGESERIKQDSQTSASAPPTFLSVQQQFPTIPAAFRDTFSTARLDYNGPFGGHYFVRGFYESNADSSNFGLLYQLYENRDNVPGINGGADFATGHFTHSIRGGYEKFHNLIADGTGGVTSIYNPANLGLPGVTLYDSTDGFYAGPNYLAPQGTFQSDKQLRYDGTWTRGAHSIKYGANLNRLLGGGFAEFYGASLFTEFSAGSALASCGGVMGAAPCLNDPLNGYAASSYTLGNGNSIFTEKPGFGLPGGGVEDWRTGVYFADSWKATTSLTIVAGLRYSIDTDRANQDLPAIPCSSVDQSIAPCSGSANLLDQFAPGHPGYGNKVHQPYGNIAPQFGFAFSPGDHKTSVRGGIGIFYESDIFNNTSNARSLVINASGPFFNATGVCGGTNSVPLPGGGLVTSVNGVPLSTICAEPISQSAPAIQQVSAQYQAATKANNTSSNPGFIGGGGGLSTGATGTIYAAPYRTPYSIQFNGGVQHEFGKGTIVTVDYVHNATLKVPIIIDQNHLGAARTLNVAAAQNAIAATTSSFGCVGGFSSAAINCALAAGATITDFAGNGLDSAAKFGGGFPAIINGNTPATGAAFPGLNPAVGFGYFVVPQGRSGYDALQVVVKEQKSHPAPGILSANFQASYSLSMVTTASKPGTGGSDQFFNSYVWNQDDPNSSLGRASLDHTNELSFGGAFLVKYGPTISMIGHFFSAPPTSLTLDNTSGNPGEIFRTDVDGDGQTGDLLPGTLPGDYMHRVKPTNLGATINNFNATKANNLTPAGQALVTAGLFSPGQLVAANAVVQPIATLPTTRAISNAAFRSFDLSASYPIRLSRVREGLSIEPVVSMYNVFNMANFGTLTGTLADVNTANGPTGANLGSNLNAPDTFANLSQTRTQRGSGTFAQGAPRTTEFQLKLHF</sequence>
<dbReference type="Pfam" id="PF25183">
    <property type="entry name" value="OMP_b-brl_4"/>
    <property type="match status" value="1"/>
</dbReference>
<accession>A0A852VS15</accession>